<dbReference type="Proteomes" id="UP000217507">
    <property type="component" value="Chromosome"/>
</dbReference>
<gene>
    <name evidence="1" type="ORF">NIES23_42650</name>
</gene>
<dbReference type="EMBL" id="AP018216">
    <property type="protein sequence ID" value="BAY71447.1"/>
    <property type="molecule type" value="Genomic_DNA"/>
</dbReference>
<sequence>MNQFKIQNSKYPTGSRSVLVRVSVSVRAASPTGEGEE</sequence>
<name>A0A1Z4KR65_ANAVA</name>
<evidence type="ECO:0000313" key="2">
    <source>
        <dbReference type="Proteomes" id="UP000217507"/>
    </source>
</evidence>
<evidence type="ECO:0000313" key="1">
    <source>
        <dbReference type="EMBL" id="BAY71447.1"/>
    </source>
</evidence>
<reference evidence="1 2" key="1">
    <citation type="submission" date="2017-06" db="EMBL/GenBank/DDBJ databases">
        <title>Genome sequencing of cyanobaciteial culture collection at National Institute for Environmental Studies (NIES).</title>
        <authorList>
            <person name="Hirose Y."/>
            <person name="Shimura Y."/>
            <person name="Fujisawa T."/>
            <person name="Nakamura Y."/>
            <person name="Kawachi M."/>
        </authorList>
    </citation>
    <scope>NUCLEOTIDE SEQUENCE [LARGE SCALE GENOMIC DNA]</scope>
    <source>
        <strain evidence="1 2">NIES-23</strain>
    </source>
</reference>
<protein>
    <submittedName>
        <fullName evidence="1">Uncharacterized protein</fullName>
    </submittedName>
</protein>
<accession>A0A1Z4KR65</accession>
<organism evidence="1 2">
    <name type="scientific">Trichormus variabilis NIES-23</name>
    <dbReference type="NCBI Taxonomy" id="1973479"/>
    <lineage>
        <taxon>Bacteria</taxon>
        <taxon>Bacillati</taxon>
        <taxon>Cyanobacteriota</taxon>
        <taxon>Cyanophyceae</taxon>
        <taxon>Nostocales</taxon>
        <taxon>Nostocaceae</taxon>
        <taxon>Trichormus</taxon>
    </lineage>
</organism>
<dbReference type="AlphaFoldDB" id="A0A1Z4KR65"/>
<proteinExistence type="predicted"/>